<dbReference type="VEuPathDB" id="TriTrypDB:TcIL3000_0_58820"/>
<accession>F9WDK1</accession>
<dbReference type="EMBL" id="CAEQ01001879">
    <property type="protein sequence ID" value="CCD15355.1"/>
    <property type="molecule type" value="Genomic_DNA"/>
</dbReference>
<reference evidence="2" key="1">
    <citation type="submission" date="2011-07" db="EMBL/GenBank/DDBJ databases">
        <title>Divergent evolution of antigenic variation in African trypanosomes.</title>
        <authorList>
            <person name="Jackson A.P."/>
            <person name="Berry A."/>
            <person name="Allison H.C."/>
            <person name="Burton P."/>
            <person name="Anderson J."/>
            <person name="Aslett M."/>
            <person name="Brown R."/>
            <person name="Corton N."/>
            <person name="Harris D."/>
            <person name="Hauser H."/>
            <person name="Gamble J."/>
            <person name="Gilderthorp R."/>
            <person name="McQuillan J."/>
            <person name="Quail M.A."/>
            <person name="Sanders M."/>
            <person name="Van Tonder A."/>
            <person name="Ginger M.L."/>
            <person name="Donelson J.E."/>
            <person name="Field M.C."/>
            <person name="Barry J.D."/>
            <person name="Berriman M."/>
            <person name="Hertz-Fowler C."/>
        </authorList>
    </citation>
    <scope>NUCLEOTIDE SEQUENCE [LARGE SCALE GENOMIC DNA]</scope>
    <source>
        <strain evidence="2">IL3000</strain>
    </source>
</reference>
<gene>
    <name evidence="1" type="ORF">TCIL3000_0_58820</name>
</gene>
<proteinExistence type="predicted"/>
<sequence>MKARGGHGAGFWSEVIRTQLVQSAASVSQNSAPAIPSPSLVEAQAHICLPPSPAAFGLLSTAMWRAVSLAEDAPTRTELVWRSRTSTRPPSRLSRYQRISRALKRIGDLYPGDFVKFPGFPFRLPKGRPMFFSGSQGPSLNFWPPPWGKTTLPPPWRPQRIF</sequence>
<evidence type="ECO:0000313" key="2">
    <source>
        <dbReference type="Proteomes" id="UP000000702"/>
    </source>
</evidence>
<name>F9WDK1_TRYCI</name>
<dbReference type="AlphaFoldDB" id="F9WDK1"/>
<reference evidence="1 2" key="2">
    <citation type="journal article" date="2012" name="Proc. Natl. Acad. Sci. U.S.A.">
        <title>Antigenic diversity is generated by distinct evolutionary mechanisms in African trypanosome species.</title>
        <authorList>
            <person name="Jackson A.P."/>
            <person name="Berry A."/>
            <person name="Aslett M."/>
            <person name="Allison H.C."/>
            <person name="Burton P."/>
            <person name="Vavrova-Anderson J."/>
            <person name="Brown R."/>
            <person name="Browne H."/>
            <person name="Corton N."/>
            <person name="Hauser H."/>
            <person name="Gamble J."/>
            <person name="Gilderthorp R."/>
            <person name="Marcello L."/>
            <person name="McQuillan J."/>
            <person name="Otto T.D."/>
            <person name="Quail M.A."/>
            <person name="Sanders M.J."/>
            <person name="van Tonder A."/>
            <person name="Ginger M.L."/>
            <person name="Field M.C."/>
            <person name="Barry J.D."/>
            <person name="Hertz-Fowler C."/>
            <person name="Berriman M."/>
        </authorList>
    </citation>
    <scope>NUCLEOTIDE SEQUENCE [LARGE SCALE GENOMIC DNA]</scope>
    <source>
        <strain evidence="1 2">IL3000</strain>
    </source>
</reference>
<comment type="caution">
    <text evidence="1">The sequence shown here is derived from an EMBL/GenBank/DDBJ whole genome shotgun (WGS) entry which is preliminary data.</text>
</comment>
<dbReference type="Proteomes" id="UP000000702">
    <property type="component" value="Unassembled WGS sequence"/>
</dbReference>
<keyword evidence="2" id="KW-1185">Reference proteome</keyword>
<protein>
    <submittedName>
        <fullName evidence="1">WGS project CAEQ00000000 data, annotated contig 2373</fullName>
    </submittedName>
</protein>
<evidence type="ECO:0000313" key="1">
    <source>
        <dbReference type="EMBL" id="CCD15355.1"/>
    </source>
</evidence>
<organism evidence="1 2">
    <name type="scientific">Trypanosoma congolense (strain IL3000)</name>
    <dbReference type="NCBI Taxonomy" id="1068625"/>
    <lineage>
        <taxon>Eukaryota</taxon>
        <taxon>Discoba</taxon>
        <taxon>Euglenozoa</taxon>
        <taxon>Kinetoplastea</taxon>
        <taxon>Metakinetoplastina</taxon>
        <taxon>Trypanosomatida</taxon>
        <taxon>Trypanosomatidae</taxon>
        <taxon>Trypanosoma</taxon>
        <taxon>Nannomonas</taxon>
    </lineage>
</organism>